<name>A0A8B8ZSP4_PHODC</name>
<accession>A0A8B8ZSP4</accession>
<dbReference type="PANTHER" id="PTHR35712:SF1">
    <property type="entry name" value="MYOSIN HEAVY CHAIN-LIKE PROTEIN"/>
    <property type="match status" value="1"/>
</dbReference>
<dbReference type="Proteomes" id="UP000228380">
    <property type="component" value="Unplaced"/>
</dbReference>
<evidence type="ECO:0000313" key="2">
    <source>
        <dbReference type="Proteomes" id="UP000228380"/>
    </source>
</evidence>
<gene>
    <name evidence="3" type="primary">LOC103711324</name>
</gene>
<evidence type="ECO:0000256" key="1">
    <source>
        <dbReference type="SAM" id="Coils"/>
    </source>
</evidence>
<keyword evidence="2" id="KW-1185">Reference proteome</keyword>
<dbReference type="PANTHER" id="PTHR35712">
    <property type="entry name" value="MYOSIN HEAVY CHAIN-LIKE PROTEIN"/>
    <property type="match status" value="1"/>
</dbReference>
<feature type="coiled-coil region" evidence="1">
    <location>
        <begin position="406"/>
        <end position="462"/>
    </location>
</feature>
<sequence length="669" mass="76278">MDFLEVMDERGNNEESLSYRIEQLERERDELRKDIEQLCIQQAGPSYLPVATRMHFQSPIRIAGLEQEIESLKKKLAGCIREKQNLQEELSEAYRIKSQLADLHGEEVSKNKEAEKQVKFFQSCVAAAFAERDQALMEFEKAKEQEEAVSQKLIDFQKRVEELELAYLDEKKLSASLELELSELQKKNESFEKVINKFYEVRERDTGSSTDSTLQDRCSCLLNDPSDNWIFSSDSKTSTSKYIASLEEEKEILRNSIGKLQNNLHMGLDIERHLKKNVQSLEKKHIILDDFIRNGLSVLRNFLIQQRSEVMKLLEEEALKMNTMLVEVQKMINQIHMNHQSNSAVSQRGQQCDDSECRNVHITSDVDPTIELESGHPTTSSVKNRMTDTSDVLAQALQEKIAALLLLSQQEERHLLERDVNKALQKKLEELQINLSQVTNEKVKALMELALLKREYQLLQENCSHSLKHDNYLADDSDKNIALHEREGRLKNILKKTYLKRWMGNDHSQHDTDIYGSSGKSNSTNKKDFKCMDFARLKIENAALQESMANMERVTSSVRRLHVLLLRAQDDAASAGPTESIIQALSNIISEANHMKTALGSSLPISWSGSGEDAVTYENLYEPTDPLEVPKIEKVDPVSIAGLEMVDLLILAVELQKENLIGKCGGSQI</sequence>
<reference evidence="3" key="1">
    <citation type="submission" date="2025-08" db="UniProtKB">
        <authorList>
            <consortium name="RefSeq"/>
        </authorList>
    </citation>
    <scope>IDENTIFICATION</scope>
    <source>
        <tissue evidence="3">Young leaves</tissue>
    </source>
</reference>
<protein>
    <submittedName>
        <fullName evidence="3">Myosin-10 isoform X1</fullName>
    </submittedName>
</protein>
<dbReference type="GeneID" id="103711324"/>
<evidence type="ECO:0000313" key="3">
    <source>
        <dbReference type="RefSeq" id="XP_038976387.1"/>
    </source>
</evidence>
<feature type="coiled-coil region" evidence="1">
    <location>
        <begin position="14"/>
        <end position="194"/>
    </location>
</feature>
<proteinExistence type="predicted"/>
<dbReference type="OrthoDB" id="1719803at2759"/>
<organism evidence="2 3">
    <name type="scientific">Phoenix dactylifera</name>
    <name type="common">Date palm</name>
    <dbReference type="NCBI Taxonomy" id="42345"/>
    <lineage>
        <taxon>Eukaryota</taxon>
        <taxon>Viridiplantae</taxon>
        <taxon>Streptophyta</taxon>
        <taxon>Embryophyta</taxon>
        <taxon>Tracheophyta</taxon>
        <taxon>Spermatophyta</taxon>
        <taxon>Magnoliopsida</taxon>
        <taxon>Liliopsida</taxon>
        <taxon>Arecaceae</taxon>
        <taxon>Coryphoideae</taxon>
        <taxon>Phoeniceae</taxon>
        <taxon>Phoenix</taxon>
    </lineage>
</organism>
<dbReference type="RefSeq" id="XP_038976387.1">
    <property type="nucleotide sequence ID" value="XM_039120459.1"/>
</dbReference>
<keyword evidence="1" id="KW-0175">Coiled coil</keyword>
<dbReference type="AlphaFoldDB" id="A0A8B8ZSP4"/>